<dbReference type="Proteomes" id="UP000295705">
    <property type="component" value="Unassembled WGS sequence"/>
</dbReference>
<keyword evidence="4" id="KW-1185">Reference proteome</keyword>
<feature type="domain" description="DJ-1/PfpI" evidence="2">
    <location>
        <begin position="11"/>
        <end position="180"/>
    </location>
</feature>
<dbReference type="Gene3D" id="3.40.50.880">
    <property type="match status" value="1"/>
</dbReference>
<evidence type="ECO:0000313" key="3">
    <source>
        <dbReference type="EMBL" id="TDQ60656.1"/>
    </source>
</evidence>
<dbReference type="PANTHER" id="PTHR42733">
    <property type="entry name" value="DJ-1 PROTEIN"/>
    <property type="match status" value="1"/>
</dbReference>
<sequence length="196" mass="21121">MADNGTPLQGKTIMFLCAKEGTEQVELTEPWKAVEQAGGTPVLVSETPGSIQAFNHLDKGDRFDVDAVITQVKIENYDALVLPGGVANPDLLRTIPDVVQVVGQFFANRKPVAAICHAPWTLIEADVVRGRRMTSFPSIATDLRNAGAEWVDEEVVVDQGLVTSRNPDDLPAFCRTLVEEFANAPTPAHALSADQG</sequence>
<proteinExistence type="inferred from homology"/>
<evidence type="ECO:0000313" key="4">
    <source>
        <dbReference type="Proteomes" id="UP000295705"/>
    </source>
</evidence>
<dbReference type="InterPro" id="IPR006286">
    <property type="entry name" value="C56_PfpI-like"/>
</dbReference>
<gene>
    <name evidence="3" type="ORF">EV188_103154</name>
</gene>
<evidence type="ECO:0000259" key="2">
    <source>
        <dbReference type="Pfam" id="PF01965"/>
    </source>
</evidence>
<keyword evidence="3" id="KW-0378">Hydrolase</keyword>
<dbReference type="SUPFAM" id="SSF52317">
    <property type="entry name" value="Class I glutamine amidotransferase-like"/>
    <property type="match status" value="1"/>
</dbReference>
<dbReference type="PROSITE" id="PS51276">
    <property type="entry name" value="PEPTIDASE_C56_PFPI"/>
    <property type="match status" value="1"/>
</dbReference>
<reference evidence="3 4" key="1">
    <citation type="submission" date="2019-03" db="EMBL/GenBank/DDBJ databases">
        <title>Genomic Encyclopedia of Type Strains, Phase IV (KMG-IV): sequencing the most valuable type-strain genomes for metagenomic binning, comparative biology and taxonomic classification.</title>
        <authorList>
            <person name="Goeker M."/>
        </authorList>
    </citation>
    <scope>NUCLEOTIDE SEQUENCE [LARGE SCALE GENOMIC DNA]</scope>
    <source>
        <strain evidence="3 4">DSM 45775</strain>
    </source>
</reference>
<dbReference type="NCBIfam" id="TIGR01382">
    <property type="entry name" value="PfpI"/>
    <property type="match status" value="1"/>
</dbReference>
<dbReference type="GO" id="GO:0008233">
    <property type="term" value="F:peptidase activity"/>
    <property type="evidence" value="ECO:0007669"/>
    <property type="project" value="UniProtKB-KW"/>
</dbReference>
<evidence type="ECO:0000256" key="1">
    <source>
        <dbReference type="ARBA" id="ARBA00008542"/>
    </source>
</evidence>
<comment type="similarity">
    <text evidence="1">Belongs to the peptidase C56 family.</text>
</comment>
<organism evidence="3 4">
    <name type="scientific">Actinomycetospora succinea</name>
    <dbReference type="NCBI Taxonomy" id="663603"/>
    <lineage>
        <taxon>Bacteria</taxon>
        <taxon>Bacillati</taxon>
        <taxon>Actinomycetota</taxon>
        <taxon>Actinomycetes</taxon>
        <taxon>Pseudonocardiales</taxon>
        <taxon>Pseudonocardiaceae</taxon>
        <taxon>Actinomycetospora</taxon>
    </lineage>
</organism>
<dbReference type="GO" id="GO:0006508">
    <property type="term" value="P:proteolysis"/>
    <property type="evidence" value="ECO:0007669"/>
    <property type="project" value="UniProtKB-KW"/>
</dbReference>
<dbReference type="Pfam" id="PF01965">
    <property type="entry name" value="DJ-1_PfpI"/>
    <property type="match status" value="1"/>
</dbReference>
<dbReference type="PANTHER" id="PTHR42733:SF12">
    <property type="entry name" value="PROTEINASE"/>
    <property type="match status" value="1"/>
</dbReference>
<comment type="caution">
    <text evidence="3">The sequence shown here is derived from an EMBL/GenBank/DDBJ whole genome shotgun (WGS) entry which is preliminary data.</text>
</comment>
<dbReference type="OrthoDB" id="9792284at2"/>
<protein>
    <submittedName>
        <fullName evidence="3">Protease I</fullName>
    </submittedName>
</protein>
<dbReference type="RefSeq" id="WP_133826508.1">
    <property type="nucleotide sequence ID" value="NZ_BAABHR010000016.1"/>
</dbReference>
<accession>A0A4R6VH69</accession>
<dbReference type="CDD" id="cd03134">
    <property type="entry name" value="GATase1_PfpI_like"/>
    <property type="match status" value="1"/>
</dbReference>
<keyword evidence="3" id="KW-0645">Protease</keyword>
<dbReference type="AlphaFoldDB" id="A0A4R6VH69"/>
<name>A0A4R6VH69_9PSEU</name>
<dbReference type="EMBL" id="SNYO01000003">
    <property type="protein sequence ID" value="TDQ60656.1"/>
    <property type="molecule type" value="Genomic_DNA"/>
</dbReference>
<dbReference type="InterPro" id="IPR029062">
    <property type="entry name" value="Class_I_gatase-like"/>
</dbReference>
<dbReference type="InterPro" id="IPR002818">
    <property type="entry name" value="DJ-1/PfpI"/>
</dbReference>